<accession>A0A317ZCG3</accession>
<dbReference type="EMBL" id="QHJQ01000028">
    <property type="protein sequence ID" value="PXA02815.1"/>
    <property type="molecule type" value="Genomic_DNA"/>
</dbReference>
<keyword evidence="2" id="KW-1185">Reference proteome</keyword>
<name>A0A317ZCG3_9BACT</name>
<reference evidence="1 2" key="1">
    <citation type="submission" date="2018-05" db="EMBL/GenBank/DDBJ databases">
        <title>Coraliomargarita sinensis sp. nov., isolated from a marine solar saltern.</title>
        <authorList>
            <person name="Zhou L.Y."/>
        </authorList>
    </citation>
    <scope>NUCLEOTIDE SEQUENCE [LARGE SCALE GENOMIC DNA]</scope>
    <source>
        <strain evidence="1 2">WN38</strain>
    </source>
</reference>
<gene>
    <name evidence="1" type="ORF">DDZ13_15210</name>
</gene>
<evidence type="ECO:0000313" key="1">
    <source>
        <dbReference type="EMBL" id="PXA02815.1"/>
    </source>
</evidence>
<organism evidence="1 2">
    <name type="scientific">Coraliomargarita sinensis</name>
    <dbReference type="NCBI Taxonomy" id="2174842"/>
    <lineage>
        <taxon>Bacteria</taxon>
        <taxon>Pseudomonadati</taxon>
        <taxon>Verrucomicrobiota</taxon>
        <taxon>Opitutia</taxon>
        <taxon>Puniceicoccales</taxon>
        <taxon>Coraliomargaritaceae</taxon>
        <taxon>Coraliomargarita</taxon>
    </lineage>
</organism>
<dbReference type="Proteomes" id="UP000247099">
    <property type="component" value="Unassembled WGS sequence"/>
</dbReference>
<dbReference type="RefSeq" id="WP_110132315.1">
    <property type="nucleotide sequence ID" value="NZ_QHJQ01000028.1"/>
</dbReference>
<comment type="caution">
    <text evidence="1">The sequence shown here is derived from an EMBL/GenBank/DDBJ whole genome shotgun (WGS) entry which is preliminary data.</text>
</comment>
<dbReference type="InParanoid" id="A0A317ZCG3"/>
<dbReference type="AlphaFoldDB" id="A0A317ZCG3"/>
<proteinExistence type="predicted"/>
<sequence>MKSAIITLLFSITLTASEPVGATLNGTFSPDLKKIRVQQEEIVKLNEHELGEELSKLLVDQMVQAFADSKMGLKIEFPHVVFVHGGNKYEGKITKYSDGLFLIEFNGGLLAPGYYESIEETMTFYSCEWKKANQAEVATP</sequence>
<evidence type="ECO:0000313" key="2">
    <source>
        <dbReference type="Proteomes" id="UP000247099"/>
    </source>
</evidence>
<protein>
    <submittedName>
        <fullName evidence="1">Uncharacterized protein</fullName>
    </submittedName>
</protein>